<feature type="region of interest" description="Disordered" evidence="6">
    <location>
        <begin position="87"/>
        <end position="125"/>
    </location>
</feature>
<feature type="non-terminal residue" evidence="8">
    <location>
        <position position="1"/>
    </location>
</feature>
<dbReference type="PANTHER" id="PTHR45855:SF23">
    <property type="entry name" value="TRANSCRIPTION FACTOR MEE8-RELATED"/>
    <property type="match status" value="1"/>
</dbReference>
<dbReference type="GO" id="GO:0046983">
    <property type="term" value="F:protein dimerization activity"/>
    <property type="evidence" value="ECO:0007669"/>
    <property type="project" value="InterPro"/>
</dbReference>
<feature type="compositionally biased region" description="Acidic residues" evidence="6">
    <location>
        <begin position="96"/>
        <end position="105"/>
    </location>
</feature>
<feature type="compositionally biased region" description="Basic and acidic residues" evidence="6">
    <location>
        <begin position="106"/>
        <end position="121"/>
    </location>
</feature>
<reference evidence="8 9" key="1">
    <citation type="journal article" date="2021" name="Hortic Res">
        <title>The domestication of Cucurbita argyrosperma as revealed by the genome of its wild relative.</title>
        <authorList>
            <person name="Barrera-Redondo J."/>
            <person name="Sanchez-de la Vega G."/>
            <person name="Aguirre-Liguori J.A."/>
            <person name="Castellanos-Morales G."/>
            <person name="Gutierrez-Guerrero Y.T."/>
            <person name="Aguirre-Dugua X."/>
            <person name="Aguirre-Planter E."/>
            <person name="Tenaillon M.I."/>
            <person name="Lira-Saade R."/>
            <person name="Eguiarte L.E."/>
        </authorList>
    </citation>
    <scope>NUCLEOTIDE SEQUENCE [LARGE SCALE GENOMIC DNA]</scope>
    <source>
        <strain evidence="8">JBR-2021</strain>
    </source>
</reference>
<evidence type="ECO:0000256" key="2">
    <source>
        <dbReference type="ARBA" id="ARBA00023015"/>
    </source>
</evidence>
<dbReference type="AlphaFoldDB" id="A0AAV6MT60"/>
<accession>A0AAV6MT60</accession>
<feature type="domain" description="BHLH" evidence="7">
    <location>
        <begin position="131"/>
        <end position="180"/>
    </location>
</feature>
<proteinExistence type="predicted"/>
<evidence type="ECO:0000313" key="8">
    <source>
        <dbReference type="EMBL" id="KAG6587566.1"/>
    </source>
</evidence>
<keyword evidence="2" id="KW-0805">Transcription regulation</keyword>
<evidence type="ECO:0000313" key="9">
    <source>
        <dbReference type="Proteomes" id="UP000685013"/>
    </source>
</evidence>
<dbReference type="SMART" id="SM00353">
    <property type="entry name" value="HLH"/>
    <property type="match status" value="1"/>
</dbReference>
<dbReference type="GO" id="GO:0003677">
    <property type="term" value="F:DNA binding"/>
    <property type="evidence" value="ECO:0007669"/>
    <property type="project" value="UniProtKB-KW"/>
</dbReference>
<evidence type="ECO:0000256" key="6">
    <source>
        <dbReference type="SAM" id="MobiDB-lite"/>
    </source>
</evidence>
<dbReference type="PANTHER" id="PTHR45855">
    <property type="entry name" value="TRANSCRIPTION FACTOR PIF1-RELATED"/>
    <property type="match status" value="1"/>
</dbReference>
<organism evidence="8 9">
    <name type="scientific">Cucurbita argyrosperma subsp. sororia</name>
    <dbReference type="NCBI Taxonomy" id="37648"/>
    <lineage>
        <taxon>Eukaryota</taxon>
        <taxon>Viridiplantae</taxon>
        <taxon>Streptophyta</taxon>
        <taxon>Embryophyta</taxon>
        <taxon>Tracheophyta</taxon>
        <taxon>Spermatophyta</taxon>
        <taxon>Magnoliopsida</taxon>
        <taxon>eudicotyledons</taxon>
        <taxon>Gunneridae</taxon>
        <taxon>Pentapetalae</taxon>
        <taxon>rosids</taxon>
        <taxon>fabids</taxon>
        <taxon>Cucurbitales</taxon>
        <taxon>Cucurbitaceae</taxon>
        <taxon>Cucurbiteae</taxon>
        <taxon>Cucurbita</taxon>
    </lineage>
</organism>
<dbReference type="InterPro" id="IPR011598">
    <property type="entry name" value="bHLH_dom"/>
</dbReference>
<sequence length="320" mass="36190">MSMSHWTVPNWNPMPKYGRPCARGDEQEAAMDAHVEVLFQTPLTNHSWSQSDDTLESIVHSSLSRKRTRSNPDCKNEALMSWASMESHGSFKTDDSVEDLAQDDGSEMHEEDDHHNMKGKADGSCSIRRTRAAINHNRSDRKRRDRINQKMKDLQKLVPNGSKMDRASLLDDTIQYLKQLQAQVQFMYSIRSIVPQMVMPLGIQQQQQQQQQQLQMSLLAAHMGLLNTDSKAPSSSSFPCAAAFPPPPFLLPPINSTTKPKSNLSTSAFAPPTDPFCTFLAQSMDMDFYSKMVTLYCQEVNKTPRQAGKFEGIKEDMHYS</sequence>
<comment type="subcellular location">
    <subcellularLocation>
        <location evidence="1">Nucleus</location>
    </subcellularLocation>
</comment>
<keyword evidence="5" id="KW-0539">Nucleus</keyword>
<dbReference type="Proteomes" id="UP000685013">
    <property type="component" value="Chromosome 11"/>
</dbReference>
<keyword evidence="4" id="KW-0804">Transcription</keyword>
<dbReference type="InterPro" id="IPR031066">
    <property type="entry name" value="bHLH_ALC-like_plant"/>
</dbReference>
<evidence type="ECO:0000256" key="3">
    <source>
        <dbReference type="ARBA" id="ARBA00023125"/>
    </source>
</evidence>
<dbReference type="Pfam" id="PF00010">
    <property type="entry name" value="HLH"/>
    <property type="match status" value="1"/>
</dbReference>
<dbReference type="PROSITE" id="PS50888">
    <property type="entry name" value="BHLH"/>
    <property type="match status" value="1"/>
</dbReference>
<gene>
    <name evidence="8" type="primary">BHLH72</name>
    <name evidence="8" type="ORF">SDJN03_16131</name>
</gene>
<dbReference type="GO" id="GO:0005634">
    <property type="term" value="C:nucleus"/>
    <property type="evidence" value="ECO:0007669"/>
    <property type="project" value="UniProtKB-SubCell"/>
</dbReference>
<keyword evidence="3" id="KW-0238">DNA-binding</keyword>
<keyword evidence="9" id="KW-1185">Reference proteome</keyword>
<dbReference type="EMBL" id="JAGKQH010000011">
    <property type="protein sequence ID" value="KAG6587566.1"/>
    <property type="molecule type" value="Genomic_DNA"/>
</dbReference>
<evidence type="ECO:0000256" key="4">
    <source>
        <dbReference type="ARBA" id="ARBA00023163"/>
    </source>
</evidence>
<protein>
    <submittedName>
        <fullName evidence="8">Transcription factor PIF7</fullName>
    </submittedName>
</protein>
<evidence type="ECO:0000256" key="1">
    <source>
        <dbReference type="ARBA" id="ARBA00004123"/>
    </source>
</evidence>
<evidence type="ECO:0000259" key="7">
    <source>
        <dbReference type="PROSITE" id="PS50888"/>
    </source>
</evidence>
<name>A0AAV6MT60_9ROSI</name>
<comment type="caution">
    <text evidence="8">The sequence shown here is derived from an EMBL/GenBank/DDBJ whole genome shotgun (WGS) entry which is preliminary data.</text>
</comment>
<evidence type="ECO:0000256" key="5">
    <source>
        <dbReference type="ARBA" id="ARBA00023242"/>
    </source>
</evidence>